<feature type="non-terminal residue" evidence="2">
    <location>
        <position position="101"/>
    </location>
</feature>
<dbReference type="InterPro" id="IPR001584">
    <property type="entry name" value="Integrase_cat-core"/>
</dbReference>
<reference evidence="2" key="1">
    <citation type="submission" date="2021-06" db="EMBL/GenBank/DDBJ databases">
        <authorList>
            <person name="Hodson N. C."/>
            <person name="Mongue J. A."/>
            <person name="Jaron S. K."/>
        </authorList>
    </citation>
    <scope>NUCLEOTIDE SEQUENCE</scope>
</reference>
<evidence type="ECO:0000259" key="1">
    <source>
        <dbReference type="PROSITE" id="PS50994"/>
    </source>
</evidence>
<sequence>MDYIGPFNKTSRGNTYALVIIDYASRFLAVVPTKRADTLTSQTVFEDKILFHHGRPSRVVTDGGTHFTGTTYRSFLAEHGIQHTILMPHSPQSNVIAERSN</sequence>
<dbReference type="PANTHER" id="PTHR37984:SF5">
    <property type="entry name" value="PROTEIN NYNRIN-LIKE"/>
    <property type="match status" value="1"/>
</dbReference>
<dbReference type="Pfam" id="PF00665">
    <property type="entry name" value="rve"/>
    <property type="match status" value="1"/>
</dbReference>
<dbReference type="GO" id="GO:0015074">
    <property type="term" value="P:DNA integration"/>
    <property type="evidence" value="ECO:0007669"/>
    <property type="project" value="InterPro"/>
</dbReference>
<organism evidence="2 3">
    <name type="scientific">Allacma fusca</name>
    <dbReference type="NCBI Taxonomy" id="39272"/>
    <lineage>
        <taxon>Eukaryota</taxon>
        <taxon>Metazoa</taxon>
        <taxon>Ecdysozoa</taxon>
        <taxon>Arthropoda</taxon>
        <taxon>Hexapoda</taxon>
        <taxon>Collembola</taxon>
        <taxon>Symphypleona</taxon>
        <taxon>Sminthuridae</taxon>
        <taxon>Allacma</taxon>
    </lineage>
</organism>
<keyword evidence="3" id="KW-1185">Reference proteome</keyword>
<protein>
    <recommendedName>
        <fullName evidence="1">Integrase catalytic domain-containing protein</fullName>
    </recommendedName>
</protein>
<dbReference type="PROSITE" id="PS50994">
    <property type="entry name" value="INTEGRASE"/>
    <property type="match status" value="1"/>
</dbReference>
<feature type="domain" description="Integrase catalytic" evidence="1">
    <location>
        <begin position="1"/>
        <end position="101"/>
    </location>
</feature>
<comment type="caution">
    <text evidence="2">The sequence shown here is derived from an EMBL/GenBank/DDBJ whole genome shotgun (WGS) entry which is preliminary data.</text>
</comment>
<name>A0A8J2L0F6_9HEXA</name>
<gene>
    <name evidence="2" type="ORF">AFUS01_LOCUS36682</name>
</gene>
<dbReference type="PANTHER" id="PTHR37984">
    <property type="entry name" value="PROTEIN CBG26694"/>
    <property type="match status" value="1"/>
</dbReference>
<dbReference type="AlphaFoldDB" id="A0A8J2L0F6"/>
<dbReference type="Proteomes" id="UP000708208">
    <property type="component" value="Unassembled WGS sequence"/>
</dbReference>
<proteinExistence type="predicted"/>
<dbReference type="OrthoDB" id="6752380at2759"/>
<accession>A0A8J2L0F6</accession>
<dbReference type="EMBL" id="CAJVCH010540586">
    <property type="protein sequence ID" value="CAG7826637.1"/>
    <property type="molecule type" value="Genomic_DNA"/>
</dbReference>
<evidence type="ECO:0000313" key="2">
    <source>
        <dbReference type="EMBL" id="CAG7826637.1"/>
    </source>
</evidence>
<evidence type="ECO:0000313" key="3">
    <source>
        <dbReference type="Proteomes" id="UP000708208"/>
    </source>
</evidence>
<dbReference type="InterPro" id="IPR050951">
    <property type="entry name" value="Retrovirus_Pol_polyprotein"/>
</dbReference>